<dbReference type="RefSeq" id="WP_183597627.1">
    <property type="nucleotide sequence ID" value="NZ_JACHXK010000002.1"/>
</dbReference>
<evidence type="ECO:0000313" key="3">
    <source>
        <dbReference type="Proteomes" id="UP000570361"/>
    </source>
</evidence>
<feature type="compositionally biased region" description="Acidic residues" evidence="1">
    <location>
        <begin position="22"/>
        <end position="33"/>
    </location>
</feature>
<keyword evidence="3" id="KW-1185">Reference proteome</keyword>
<evidence type="ECO:0008006" key="4">
    <source>
        <dbReference type="Google" id="ProtNLM"/>
    </source>
</evidence>
<sequence length="50" mass="5640">MTEQEKNHLNHSNLPIGKNEDVEFSEELADEADREAMKRAEAADARAEQA</sequence>
<organism evidence="2 3">
    <name type="scientific">Paenibacillus phyllosphaerae</name>
    <dbReference type="NCBI Taxonomy" id="274593"/>
    <lineage>
        <taxon>Bacteria</taxon>
        <taxon>Bacillati</taxon>
        <taxon>Bacillota</taxon>
        <taxon>Bacilli</taxon>
        <taxon>Bacillales</taxon>
        <taxon>Paenibacillaceae</taxon>
        <taxon>Paenibacillus</taxon>
    </lineage>
</organism>
<dbReference type="InterPro" id="IPR025435">
    <property type="entry name" value="YfhD-like"/>
</dbReference>
<dbReference type="AlphaFoldDB" id="A0A7W5AUL2"/>
<name>A0A7W5AUL2_9BACL</name>
<accession>A0A7W5AUL2</accession>
<dbReference type="EMBL" id="JACHXK010000002">
    <property type="protein sequence ID" value="MBB3108967.1"/>
    <property type="molecule type" value="Genomic_DNA"/>
</dbReference>
<dbReference type="Pfam" id="PF14151">
    <property type="entry name" value="YfhD"/>
    <property type="match status" value="1"/>
</dbReference>
<feature type="compositionally biased region" description="Basic and acidic residues" evidence="1">
    <location>
        <begin position="34"/>
        <end position="50"/>
    </location>
</feature>
<gene>
    <name evidence="2" type="ORF">FHS18_001019</name>
</gene>
<reference evidence="2 3" key="1">
    <citation type="submission" date="2020-08" db="EMBL/GenBank/DDBJ databases">
        <title>Genomic Encyclopedia of Type Strains, Phase III (KMG-III): the genomes of soil and plant-associated and newly described type strains.</title>
        <authorList>
            <person name="Whitman W."/>
        </authorList>
    </citation>
    <scope>NUCLEOTIDE SEQUENCE [LARGE SCALE GENOMIC DNA]</scope>
    <source>
        <strain evidence="2 3">CECT 5862</strain>
    </source>
</reference>
<feature type="region of interest" description="Disordered" evidence="1">
    <location>
        <begin position="1"/>
        <end position="50"/>
    </location>
</feature>
<evidence type="ECO:0000256" key="1">
    <source>
        <dbReference type="SAM" id="MobiDB-lite"/>
    </source>
</evidence>
<proteinExistence type="predicted"/>
<evidence type="ECO:0000313" key="2">
    <source>
        <dbReference type="EMBL" id="MBB3108967.1"/>
    </source>
</evidence>
<dbReference type="Proteomes" id="UP000570361">
    <property type="component" value="Unassembled WGS sequence"/>
</dbReference>
<protein>
    <recommendedName>
        <fullName evidence="4">YfhD-like protein</fullName>
    </recommendedName>
</protein>
<comment type="caution">
    <text evidence="2">The sequence shown here is derived from an EMBL/GenBank/DDBJ whole genome shotgun (WGS) entry which is preliminary data.</text>
</comment>